<evidence type="ECO:0000313" key="2">
    <source>
        <dbReference type="WBParaSite" id="JU765_v2.g14948.t1"/>
    </source>
</evidence>
<reference evidence="2" key="1">
    <citation type="submission" date="2022-11" db="UniProtKB">
        <authorList>
            <consortium name="WormBaseParasite"/>
        </authorList>
    </citation>
    <scope>IDENTIFICATION</scope>
</reference>
<protein>
    <submittedName>
        <fullName evidence="2">Uncharacterized protein</fullName>
    </submittedName>
</protein>
<proteinExistence type="predicted"/>
<organism evidence="1 2">
    <name type="scientific">Panagrolaimus sp. JU765</name>
    <dbReference type="NCBI Taxonomy" id="591449"/>
    <lineage>
        <taxon>Eukaryota</taxon>
        <taxon>Metazoa</taxon>
        <taxon>Ecdysozoa</taxon>
        <taxon>Nematoda</taxon>
        <taxon>Chromadorea</taxon>
        <taxon>Rhabditida</taxon>
        <taxon>Tylenchina</taxon>
        <taxon>Panagrolaimomorpha</taxon>
        <taxon>Panagrolaimoidea</taxon>
        <taxon>Panagrolaimidae</taxon>
        <taxon>Panagrolaimus</taxon>
    </lineage>
</organism>
<evidence type="ECO:0000313" key="1">
    <source>
        <dbReference type="Proteomes" id="UP000887576"/>
    </source>
</evidence>
<name>A0AC34QBS6_9BILA</name>
<sequence>MKLLVLVLFLGIKLADAERARQILKVKKYWNSVCPLIQAFGHLKPGNVDGKAVSDGVEAQILLEEQFLLDKTIAASFEDFLMENLARNEIGEEIVENLGQEGFGAHLCLAKDFRMVVEGFGKIVGCDQPIFVWQKTFEWLSKALAKLSAAIRFACIVGPTTRFDSPVYVDVCEIILMAAFVPIEATRVSFAERGNLTETPAYLSFSILLGIPVLALFAYFGFIQADVLLIEKIASCVQLGISGFQIIFSVASVAIFSRSASG</sequence>
<dbReference type="Proteomes" id="UP000887576">
    <property type="component" value="Unplaced"/>
</dbReference>
<accession>A0AC34QBS6</accession>
<dbReference type="WBParaSite" id="JU765_v2.g14948.t1">
    <property type="protein sequence ID" value="JU765_v2.g14948.t1"/>
    <property type="gene ID" value="JU765_v2.g14948"/>
</dbReference>